<dbReference type="SUPFAM" id="SSF56784">
    <property type="entry name" value="HAD-like"/>
    <property type="match status" value="1"/>
</dbReference>
<organism evidence="1 2">
    <name type="scientific">Bifidobacterium favimelis</name>
    <dbReference type="NCBI Taxonomy" id="3122979"/>
    <lineage>
        <taxon>Bacteria</taxon>
        <taxon>Bacillati</taxon>
        <taxon>Actinomycetota</taxon>
        <taxon>Actinomycetes</taxon>
        <taxon>Bifidobacteriales</taxon>
        <taxon>Bifidobacteriaceae</taxon>
        <taxon>Bifidobacterium</taxon>
    </lineage>
</organism>
<dbReference type="PRINTS" id="PR00413">
    <property type="entry name" value="HADHALOGNASE"/>
</dbReference>
<dbReference type="PANTHER" id="PTHR43611:SF3">
    <property type="entry name" value="FLAVIN MONONUCLEOTIDE HYDROLASE 1, CHLOROPLATIC"/>
    <property type="match status" value="1"/>
</dbReference>
<dbReference type="Gene3D" id="3.40.50.1000">
    <property type="entry name" value="HAD superfamily/HAD-like"/>
    <property type="match status" value="1"/>
</dbReference>
<dbReference type="Proteomes" id="UP001373159">
    <property type="component" value="Unassembled WGS sequence"/>
</dbReference>
<gene>
    <name evidence="1" type="ORF">V8P97_02915</name>
</gene>
<dbReference type="InterPro" id="IPR023214">
    <property type="entry name" value="HAD_sf"/>
</dbReference>
<dbReference type="InterPro" id="IPR006439">
    <property type="entry name" value="HAD-SF_hydro_IA"/>
</dbReference>
<accession>A0ABU8ZME9</accession>
<dbReference type="CDD" id="cd02603">
    <property type="entry name" value="HAD_sEH-N_like"/>
    <property type="match status" value="1"/>
</dbReference>
<dbReference type="SFLD" id="SFLDG01129">
    <property type="entry name" value="C1.5:_HAD__Beta-PGM__Phosphata"/>
    <property type="match status" value="1"/>
</dbReference>
<comment type="caution">
    <text evidence="1">The sequence shown here is derived from an EMBL/GenBank/DDBJ whole genome shotgun (WGS) entry which is preliminary data.</text>
</comment>
<proteinExistence type="predicted"/>
<dbReference type="RefSeq" id="WP_340469714.1">
    <property type="nucleotide sequence ID" value="NZ_JBANBB010000001.1"/>
</dbReference>
<keyword evidence="2" id="KW-1185">Reference proteome</keyword>
<evidence type="ECO:0000313" key="2">
    <source>
        <dbReference type="Proteomes" id="UP001373159"/>
    </source>
</evidence>
<dbReference type="EMBL" id="JBANBB010000001">
    <property type="protein sequence ID" value="MEK0306421.1"/>
    <property type="molecule type" value="Genomic_DNA"/>
</dbReference>
<dbReference type="PANTHER" id="PTHR43611">
    <property type="entry name" value="ALPHA-D-GLUCOSE 1-PHOSPHATE PHOSPHATASE"/>
    <property type="match status" value="1"/>
</dbReference>
<name>A0ABU8ZME9_9BIFI</name>
<dbReference type="SFLD" id="SFLDS00003">
    <property type="entry name" value="Haloacid_Dehalogenase"/>
    <property type="match status" value="1"/>
</dbReference>
<dbReference type="InterPro" id="IPR036412">
    <property type="entry name" value="HAD-like_sf"/>
</dbReference>
<reference evidence="1 2" key="1">
    <citation type="submission" date="2024-02" db="EMBL/GenBank/DDBJ databases">
        <title>Bifidobacterium honeyensis sp. nov., isolated from the comb honey.</title>
        <authorList>
            <person name="Liu W."/>
            <person name="Li Y."/>
        </authorList>
    </citation>
    <scope>NUCLEOTIDE SEQUENCE [LARGE SCALE GENOMIC DNA]</scope>
    <source>
        <strain evidence="1 2">IMAU50988</strain>
    </source>
</reference>
<evidence type="ECO:0000313" key="1">
    <source>
        <dbReference type="EMBL" id="MEK0306421.1"/>
    </source>
</evidence>
<dbReference type="Pfam" id="PF00702">
    <property type="entry name" value="Hydrolase"/>
    <property type="match status" value="1"/>
</dbReference>
<dbReference type="NCBIfam" id="TIGR01509">
    <property type="entry name" value="HAD-SF-IA-v3"/>
    <property type="match status" value="1"/>
</dbReference>
<protein>
    <submittedName>
        <fullName evidence="1">HAD family phosphatase</fullName>
    </submittedName>
</protein>
<sequence length="225" mass="24079">MAGGAASKAVGLPVGNVIFDFGNVLIRWLPGQALAGRYSRLSIEAMLDNGRSGFFDGDDLLDAGASCEEALEWVREHKGSPWDEMFACYCSNFEDALAGPVPGARKLIEDLKAAGIGVWGLSNWSAQLFPLTWERSPILHTLDGFVVSGRVRMRKPDPAIFEYALGKFGIDAGGCVFVDDMAVNVEGANKVGIRGIRFTDPYLLRTALIGLGLDIPQVACGPEAA</sequence>